<dbReference type="Bgee" id="ENSGACG00000020860">
    <property type="expression patterns" value="Expressed in heart and 13 other cell types or tissues"/>
</dbReference>
<reference evidence="1" key="2">
    <citation type="submission" date="2024-04" db="UniProtKB">
        <authorList>
            <consortium name="Ensembl"/>
        </authorList>
    </citation>
    <scope>IDENTIFICATION</scope>
</reference>
<accession>G3QCG5</accession>
<proteinExistence type="predicted"/>
<name>G3QCG5_GASAC</name>
<dbReference type="InParanoid" id="G3QCG5"/>
<reference evidence="1" key="1">
    <citation type="submission" date="2006-01" db="EMBL/GenBank/DDBJ databases">
        <authorList>
            <person name="Lindblad-Toh K."/>
            <person name="Mauceli E."/>
            <person name="Grabherr M."/>
            <person name="Chang J.L."/>
            <person name="Lander E.S."/>
        </authorList>
    </citation>
    <scope>NUCLEOTIDE SEQUENCE [LARGE SCALE GENOMIC DNA]</scope>
</reference>
<sequence>MLRLIYKICYKHVTSLISSLDSAVQDYFLDKSRPPLSFCNMPFIGQCMLACAASPVNHEMLHAVQRCCNTTPGESLQICQTVSGFVPILLPYKRKPLKTHAIPKNCPIYFFHYKKMPLNILQQETRDIHRLVPAEVVESLVGSFC</sequence>
<protein>
    <submittedName>
        <fullName evidence="1">Uncharacterized protein</fullName>
    </submittedName>
</protein>
<dbReference type="AlphaFoldDB" id="G3QCG5"/>
<organism evidence="1">
    <name type="scientific">Gasterosteus aculeatus</name>
    <name type="common">Three-spined stickleback</name>
    <dbReference type="NCBI Taxonomy" id="69293"/>
    <lineage>
        <taxon>Eukaryota</taxon>
        <taxon>Metazoa</taxon>
        <taxon>Chordata</taxon>
        <taxon>Craniata</taxon>
        <taxon>Vertebrata</taxon>
        <taxon>Euteleostomi</taxon>
        <taxon>Actinopterygii</taxon>
        <taxon>Neopterygii</taxon>
        <taxon>Teleostei</taxon>
        <taxon>Neoteleostei</taxon>
        <taxon>Acanthomorphata</taxon>
        <taxon>Eupercaria</taxon>
        <taxon>Perciformes</taxon>
        <taxon>Cottioidei</taxon>
        <taxon>Gasterosteales</taxon>
        <taxon>Gasterosteidae</taxon>
        <taxon>Gasterosteus</taxon>
    </lineage>
</organism>
<dbReference type="Ensembl" id="ENSGACT00000027633.1">
    <property type="protein sequence ID" value="ENSGACP00000027581.1"/>
    <property type="gene ID" value="ENSGACG00000020860.1"/>
</dbReference>
<evidence type="ECO:0000313" key="1">
    <source>
        <dbReference type="Ensembl" id="ENSGACP00000027581.1"/>
    </source>
</evidence>